<dbReference type="CTD" id="10232"/>
<evidence type="ECO:0000256" key="5">
    <source>
        <dbReference type="ARBA" id="ARBA00023136"/>
    </source>
</evidence>
<keyword evidence="5" id="KW-0472">Membrane</keyword>
<dbReference type="PANTHER" id="PTHR23412">
    <property type="entry name" value="STEREOCILIN RELATED"/>
    <property type="match status" value="1"/>
</dbReference>
<comment type="similarity">
    <text evidence="2">Belongs to the mesothelin family.</text>
</comment>
<dbReference type="RefSeq" id="XP_030067858.1">
    <property type="nucleotide sequence ID" value="XM_030211998.1"/>
</dbReference>
<dbReference type="KEGG" id="muo:115475924"/>
<feature type="signal peptide" evidence="7">
    <location>
        <begin position="1"/>
        <end position="24"/>
    </location>
</feature>
<dbReference type="GO" id="GO:0016020">
    <property type="term" value="C:membrane"/>
    <property type="evidence" value="ECO:0007669"/>
    <property type="project" value="UniProtKB-SubCell"/>
</dbReference>
<evidence type="ECO:0000256" key="7">
    <source>
        <dbReference type="SAM" id="SignalP"/>
    </source>
</evidence>
<name>A0A6P7YSB0_9AMPH</name>
<dbReference type="InterPro" id="IPR010335">
    <property type="entry name" value="Mesothelin"/>
</dbReference>
<evidence type="ECO:0000256" key="3">
    <source>
        <dbReference type="ARBA" id="ARBA00022729"/>
    </source>
</evidence>
<dbReference type="GeneID" id="115475924"/>
<dbReference type="Proteomes" id="UP000515156">
    <property type="component" value="Chromosome 8"/>
</dbReference>
<evidence type="ECO:0000313" key="8">
    <source>
        <dbReference type="Proteomes" id="UP000515156"/>
    </source>
</evidence>
<dbReference type="Gene3D" id="1.20.970.40">
    <property type="match status" value="1"/>
</dbReference>
<dbReference type="InParanoid" id="A0A6P7YSB0"/>
<dbReference type="Pfam" id="PF06060">
    <property type="entry name" value="Mesothelin"/>
    <property type="match status" value="1"/>
</dbReference>
<comment type="subcellular location">
    <subcellularLocation>
        <location evidence="1">Membrane</location>
    </subcellularLocation>
</comment>
<gene>
    <name evidence="9" type="primary">MSLN</name>
</gene>
<keyword evidence="4" id="KW-0130">Cell adhesion</keyword>
<evidence type="ECO:0000256" key="6">
    <source>
        <dbReference type="ARBA" id="ARBA00023180"/>
    </source>
</evidence>
<dbReference type="InterPro" id="IPR026664">
    <property type="entry name" value="Stereocilin-rel"/>
</dbReference>
<keyword evidence="8" id="KW-1185">Reference proteome</keyword>
<sequence length="1536" mass="167239">MVQASCGLLFLAIVLGILLPIVTAATCTDRTINETVICQNVNSTGLIAQLPVIVPGNLSRYACASGLSALSSSNILTLLTTNSGVTIGTNLEQLILFFSKVNGTALENALESFNNQTANTSVVPLKDLFLMALWETKLRNASQYSQREFVEAWFQARLRPFLSAIPTSVLQCLQNVSMGCQAYQAIVKGLNVEFDLMAPETRSSVYSNLVFPYLQTINSTKSPGLVCIDNLNSSSSWLMTNFEKFRMFATYKDLASLNTNFNGLDVLNLLTTTQMADATVESGALNSVEKITNIYDNLQNRTYMELKEYYTRLNSRNQSSINETVQILILNRTLELLFPQLTNFTTLDYADWFQNKLLILLPSLTSAQLTQIISDVSCGSYQSVVKGLDAAYPRMSNTTSLEIYEALKVYLTNHTSGGVACGTSGSNVANENSDWLQKNLGRFRTKAKYADFLLLKTNFSGFDTLELLTPTQLADLTVDSGAIQSSTNITAIFDIMKNRSLYELTVYYTRFNSRNVPAQNLTAAATMLNKTLEVLFPQLTNFTTLDYADWFQNKLHILLPSLTSAQLTQIFTNMSCDSYQAVVKGLDATHSRMTDETRRGIYGALSGYLINHAIDGASSIPPCYNASDSAWFAMNLGPFIQYSSVADIRAMVSNDSILQTLTTNTKNLDLVNNTEVPDDVAELYASALFAKDPNFNFSSLPDKLLCFAKDSAAIKNKKPDELLDIIKTINAKCGPSSSSTESASHLQLAALLVGQFPSLNSNTLKALGQQAVGMSTGQIAKMSSADVLNSVGELGKVRGWDAGQAQGLVGKLLASNISFANQDSFLQLGSLVTGLPSAVFDEMPNEVAINLTKNADFVFNLASAPVYVQQAFVGKVCSKSSSSTDCVHNVPDTLAGAIPNSQLIFGNIVPDIKILSKKQWTKDQAVTFFGNLVQSNTSNFTDFSASVLQGSQCHSISKLSPNNFASLVSQMKCTQTSLDASQLTCLARLSRQNSLDHNLLPADALLFYDTDNVKGNCKDFFTQASRGNVNNLAQNPAQVKKLLKTSSSCLNIKGSALNADQLRSLGGLVCYMNPSVIGASDPQIVENLKQCQNLNDDQQTELVNVLKSGKTQYGSPSSWKLGTLNGLGSLPFFMNQDIFSSLKMNIKQDYFKDFVGGFKKQNIQRDIGKKFVDAFTSPVSGQRRKRGAGCTAGNITAASIRDPLFLFTYSTAEEFNRCLDDDVLQQNLAAFADQPLPDDYLQVMKDRLDKIYPQGLPEDQIKLLGGALSRFYTPADINKWNITSSDTLTILMNPNDPPWNKDQTIAILTRYLQSGNPLTGQILKNNGQYLCTLDAAQISNISPDALKDAGTLDISTCTQDKKDILYEKAKEAFSSASNSSSYYSLIQPYLGGAPVADLKSLAQSNVNMDIQTFMGLKPSELQQLSVSDVKNLLGTNVGDLKTYEQDPIVKNWIAQQQQADLDTLGIGLTGGKTTPQSTTITSATSVPAATSAILVAGGVTPVGYMIIPLTSGFVPSSYSLQTVLLTLGISLLRRFL</sequence>
<keyword evidence="3 7" id="KW-0732">Signal</keyword>
<evidence type="ECO:0000256" key="1">
    <source>
        <dbReference type="ARBA" id="ARBA00004370"/>
    </source>
</evidence>
<reference evidence="9" key="1">
    <citation type="submission" date="2025-08" db="UniProtKB">
        <authorList>
            <consortium name="RefSeq"/>
        </authorList>
    </citation>
    <scope>IDENTIFICATION</scope>
</reference>
<accession>A0A6P7YSB0</accession>
<dbReference type="GO" id="GO:0009986">
    <property type="term" value="C:cell surface"/>
    <property type="evidence" value="ECO:0007669"/>
    <property type="project" value="TreeGrafter"/>
</dbReference>
<evidence type="ECO:0000256" key="2">
    <source>
        <dbReference type="ARBA" id="ARBA00011016"/>
    </source>
</evidence>
<proteinExistence type="inferred from homology"/>
<evidence type="ECO:0000256" key="4">
    <source>
        <dbReference type="ARBA" id="ARBA00022889"/>
    </source>
</evidence>
<dbReference type="GO" id="GO:0007160">
    <property type="term" value="P:cell-matrix adhesion"/>
    <property type="evidence" value="ECO:0007669"/>
    <property type="project" value="TreeGrafter"/>
</dbReference>
<dbReference type="OrthoDB" id="9329195at2759"/>
<dbReference type="PANTHER" id="PTHR23412:SF15">
    <property type="entry name" value="MESOTHELIN-LIKE PROTEIN"/>
    <property type="match status" value="1"/>
</dbReference>
<evidence type="ECO:0000313" key="9">
    <source>
        <dbReference type="RefSeq" id="XP_030067858.1"/>
    </source>
</evidence>
<feature type="chain" id="PRO_5028073595" evidence="7">
    <location>
        <begin position="25"/>
        <end position="1536"/>
    </location>
</feature>
<organism evidence="8 9">
    <name type="scientific">Microcaecilia unicolor</name>
    <dbReference type="NCBI Taxonomy" id="1415580"/>
    <lineage>
        <taxon>Eukaryota</taxon>
        <taxon>Metazoa</taxon>
        <taxon>Chordata</taxon>
        <taxon>Craniata</taxon>
        <taxon>Vertebrata</taxon>
        <taxon>Euteleostomi</taxon>
        <taxon>Amphibia</taxon>
        <taxon>Gymnophiona</taxon>
        <taxon>Siphonopidae</taxon>
        <taxon>Microcaecilia</taxon>
    </lineage>
</organism>
<protein>
    <submittedName>
        <fullName evidence="9">Mesothelin</fullName>
    </submittedName>
</protein>
<keyword evidence="6" id="KW-0325">Glycoprotein</keyword>